<evidence type="ECO:0000256" key="1">
    <source>
        <dbReference type="PROSITE-ProRule" id="PRU00169"/>
    </source>
</evidence>
<evidence type="ECO:0000313" key="3">
    <source>
        <dbReference type="EMBL" id="PIZ41900.1"/>
    </source>
</evidence>
<accession>A0A2M7TAD3</accession>
<comment type="caution">
    <text evidence="1">Lacks conserved residue(s) required for the propagation of feature annotation.</text>
</comment>
<feature type="domain" description="Response regulatory" evidence="2">
    <location>
        <begin position="17"/>
        <end position="132"/>
    </location>
</feature>
<dbReference type="PANTHER" id="PTHR45566">
    <property type="entry name" value="HTH-TYPE TRANSCRIPTIONAL REGULATOR YHJB-RELATED"/>
    <property type="match status" value="1"/>
</dbReference>
<dbReference type="GO" id="GO:0000160">
    <property type="term" value="P:phosphorelay signal transduction system"/>
    <property type="evidence" value="ECO:0007669"/>
    <property type="project" value="InterPro"/>
</dbReference>
<reference evidence="4" key="1">
    <citation type="submission" date="2017-09" db="EMBL/GenBank/DDBJ databases">
        <title>Depth-based differentiation of microbial function through sediment-hosted aquifers and enrichment of novel symbionts in the deep terrestrial subsurface.</title>
        <authorList>
            <person name="Probst A.J."/>
            <person name="Ladd B."/>
            <person name="Jarett J.K."/>
            <person name="Geller-Mcgrath D.E."/>
            <person name="Sieber C.M.K."/>
            <person name="Emerson J.B."/>
            <person name="Anantharaman K."/>
            <person name="Thomas B.C."/>
            <person name="Malmstrom R."/>
            <person name="Stieglmeier M."/>
            <person name="Klingl A."/>
            <person name="Woyke T."/>
            <person name="Ryan C.M."/>
            <person name="Banfield J.F."/>
        </authorList>
    </citation>
    <scope>NUCLEOTIDE SEQUENCE [LARGE SCALE GENOMIC DNA]</scope>
</reference>
<name>A0A2M7TAD3_9ACTN</name>
<dbReference type="InterPro" id="IPR051015">
    <property type="entry name" value="EvgA-like"/>
</dbReference>
<dbReference type="Pfam" id="PF00072">
    <property type="entry name" value="Response_reg"/>
    <property type="match status" value="1"/>
</dbReference>
<proteinExistence type="predicted"/>
<dbReference type="PANTHER" id="PTHR45566:SF2">
    <property type="entry name" value="NARL SUBFAMILY"/>
    <property type="match status" value="1"/>
</dbReference>
<protein>
    <recommendedName>
        <fullName evidence="2">Response regulatory domain-containing protein</fullName>
    </recommendedName>
</protein>
<evidence type="ECO:0000313" key="4">
    <source>
        <dbReference type="Proteomes" id="UP000230956"/>
    </source>
</evidence>
<dbReference type="InterPro" id="IPR011006">
    <property type="entry name" value="CheY-like_superfamily"/>
</dbReference>
<dbReference type="Gene3D" id="3.40.50.2300">
    <property type="match status" value="1"/>
</dbReference>
<comment type="caution">
    <text evidence="3">The sequence shown here is derived from an EMBL/GenBank/DDBJ whole genome shotgun (WGS) entry which is preliminary data.</text>
</comment>
<evidence type="ECO:0000259" key="2">
    <source>
        <dbReference type="PROSITE" id="PS50110"/>
    </source>
</evidence>
<dbReference type="EMBL" id="PFNG01000038">
    <property type="protein sequence ID" value="PIZ41900.1"/>
    <property type="molecule type" value="Genomic_DNA"/>
</dbReference>
<dbReference type="SUPFAM" id="SSF52172">
    <property type="entry name" value="CheY-like"/>
    <property type="match status" value="1"/>
</dbReference>
<gene>
    <name evidence="3" type="ORF">COY37_01610</name>
</gene>
<dbReference type="PROSITE" id="PS50110">
    <property type="entry name" value="RESPONSE_REGULATORY"/>
    <property type="match status" value="1"/>
</dbReference>
<dbReference type="AlphaFoldDB" id="A0A2M7TAD3"/>
<dbReference type="SMART" id="SM00448">
    <property type="entry name" value="REC"/>
    <property type="match status" value="1"/>
</dbReference>
<sequence>MSICLEKRSHTRIHMIKALVVDEDTVFQNLLSKLLGSHGIHVVGRASRLEQAILLYEATWPDVVLIGLSSVDKDKLEGLSKIKELDPMAKVIVLSIFNSVEDVAHGAEALIDAYVIKGSSSRKIVSAVEGVVADIKDQ</sequence>
<dbReference type="InterPro" id="IPR001789">
    <property type="entry name" value="Sig_transdc_resp-reg_receiver"/>
</dbReference>
<organism evidence="3 4">
    <name type="scientific">Candidatus Aquicultor secundus</name>
    <dbReference type="NCBI Taxonomy" id="1973895"/>
    <lineage>
        <taxon>Bacteria</taxon>
        <taxon>Bacillati</taxon>
        <taxon>Actinomycetota</taxon>
        <taxon>Candidatus Aquicultoria</taxon>
        <taxon>Candidatus Aquicultorales</taxon>
        <taxon>Candidatus Aquicultoraceae</taxon>
        <taxon>Candidatus Aquicultor</taxon>
    </lineage>
</organism>
<dbReference type="Proteomes" id="UP000230956">
    <property type="component" value="Unassembled WGS sequence"/>
</dbReference>